<reference evidence="4 5" key="1">
    <citation type="submission" date="2021-03" db="EMBL/GenBank/DDBJ databases">
        <title>Genomic Encyclopedia of Type Strains, Phase IV (KMG-IV): sequencing the most valuable type-strain genomes for metagenomic binning, comparative biology and taxonomic classification.</title>
        <authorList>
            <person name="Goeker M."/>
        </authorList>
    </citation>
    <scope>NUCLEOTIDE SEQUENCE [LARGE SCALE GENOMIC DNA]</scope>
    <source>
        <strain evidence="4 5">DSM 14349</strain>
    </source>
</reference>
<dbReference type="InterPro" id="IPR032466">
    <property type="entry name" value="Metal_Hydrolase"/>
</dbReference>
<evidence type="ECO:0000313" key="5">
    <source>
        <dbReference type="Proteomes" id="UP001519272"/>
    </source>
</evidence>
<dbReference type="GO" id="GO:0016787">
    <property type="term" value="F:hydrolase activity"/>
    <property type="evidence" value="ECO:0007669"/>
    <property type="project" value="UniProtKB-KW"/>
</dbReference>
<keyword evidence="2" id="KW-0472">Membrane</keyword>
<dbReference type="Proteomes" id="UP001519272">
    <property type="component" value="Unassembled WGS sequence"/>
</dbReference>
<sequence length="400" mass="43937">MGKMKWVWGLIAFLLVSVTVVLVFLLENGTLYGPDHSKEVMATKANQVGEGESLEKGKTSNDTSNGSNSRAKSSGGIKELQELVTLYKDMPVADAHNHNASGSRYQYMEGIWEGSGIDRVVLFGAVSEPAAVGTDEIAWEAYQENPERYVPFFAGINLHDKSELAKVKENLEKGYFGIGEIAAATTYSEGLKGAIWKTADPMDGILPQMYELCAQYKAPLLLHIDPPNGGVIDKLEEAAKAYPNTTFIFAHANAYNSPENVEALLEKHPNIYMDFFAGFTAFNPESSNRLEDYVPLMKKYPERFLLSTDSGYGLKNEAEALRAMYLMIDLLGDTKETRMIAYGNLDALISAQPATATQLAAIAKLNENEKEGTTHKIEGLSKLEAGKILAKGNKVRIKMK</sequence>
<feature type="region of interest" description="Disordered" evidence="1">
    <location>
        <begin position="45"/>
        <end position="75"/>
    </location>
</feature>
<proteinExistence type="predicted"/>
<protein>
    <submittedName>
        <fullName evidence="4">TIM-barrel fold metal-dependent hydrolase</fullName>
    </submittedName>
</protein>
<evidence type="ECO:0000259" key="3">
    <source>
        <dbReference type="Pfam" id="PF04909"/>
    </source>
</evidence>
<keyword evidence="4" id="KW-0378">Hydrolase</keyword>
<evidence type="ECO:0000256" key="1">
    <source>
        <dbReference type="SAM" id="MobiDB-lite"/>
    </source>
</evidence>
<name>A0ABS4FRV7_9BACL</name>
<dbReference type="InterPro" id="IPR006680">
    <property type="entry name" value="Amidohydro-rel"/>
</dbReference>
<keyword evidence="5" id="KW-1185">Reference proteome</keyword>
<dbReference type="Gene3D" id="3.20.20.140">
    <property type="entry name" value="Metal-dependent hydrolases"/>
    <property type="match status" value="1"/>
</dbReference>
<evidence type="ECO:0000256" key="2">
    <source>
        <dbReference type="SAM" id="Phobius"/>
    </source>
</evidence>
<accession>A0ABS4FRV7</accession>
<evidence type="ECO:0000313" key="4">
    <source>
        <dbReference type="EMBL" id="MBP1905318.1"/>
    </source>
</evidence>
<dbReference type="Pfam" id="PF04909">
    <property type="entry name" value="Amidohydro_2"/>
    <property type="match status" value="1"/>
</dbReference>
<keyword evidence="2" id="KW-1133">Transmembrane helix</keyword>
<dbReference type="EMBL" id="JAGGKG010000008">
    <property type="protein sequence ID" value="MBP1905318.1"/>
    <property type="molecule type" value="Genomic_DNA"/>
</dbReference>
<comment type="caution">
    <text evidence="4">The sequence shown here is derived from an EMBL/GenBank/DDBJ whole genome shotgun (WGS) entry which is preliminary data.</text>
</comment>
<dbReference type="RefSeq" id="WP_245251355.1">
    <property type="nucleotide sequence ID" value="NZ_JAGGKG010000008.1"/>
</dbReference>
<feature type="transmembrane region" description="Helical" evidence="2">
    <location>
        <begin position="6"/>
        <end position="26"/>
    </location>
</feature>
<dbReference type="SUPFAM" id="SSF51556">
    <property type="entry name" value="Metallo-dependent hydrolases"/>
    <property type="match status" value="1"/>
</dbReference>
<keyword evidence="2" id="KW-0812">Transmembrane</keyword>
<gene>
    <name evidence="4" type="ORF">J2Z32_001948</name>
</gene>
<feature type="compositionally biased region" description="Polar residues" evidence="1">
    <location>
        <begin position="60"/>
        <end position="72"/>
    </location>
</feature>
<feature type="domain" description="Amidohydrolase-related" evidence="3">
    <location>
        <begin position="124"/>
        <end position="283"/>
    </location>
</feature>
<organism evidence="4 5">
    <name type="scientific">Paenibacillus turicensis</name>
    <dbReference type="NCBI Taxonomy" id="160487"/>
    <lineage>
        <taxon>Bacteria</taxon>
        <taxon>Bacillati</taxon>
        <taxon>Bacillota</taxon>
        <taxon>Bacilli</taxon>
        <taxon>Bacillales</taxon>
        <taxon>Paenibacillaceae</taxon>
        <taxon>Paenibacillus</taxon>
    </lineage>
</organism>